<dbReference type="Pfam" id="PF02037">
    <property type="entry name" value="SAP"/>
    <property type="match status" value="1"/>
</dbReference>
<keyword evidence="4" id="KW-0808">Transferase</keyword>
<dbReference type="InterPro" id="IPR023321">
    <property type="entry name" value="PINIT"/>
</dbReference>
<evidence type="ECO:0000313" key="15">
    <source>
        <dbReference type="EMBL" id="KAG8199008.1"/>
    </source>
</evidence>
<keyword evidence="8" id="KW-0862">Zinc</keyword>
<keyword evidence="6 10" id="KW-0863">Zinc-finger</keyword>
<evidence type="ECO:0000256" key="1">
    <source>
        <dbReference type="ARBA" id="ARBA00004123"/>
    </source>
</evidence>
<name>A0AAV6VTA0_9ARAC</name>
<dbReference type="InterPro" id="IPR038654">
    <property type="entry name" value="PINIT_sf"/>
</dbReference>
<dbReference type="InterPro" id="IPR036361">
    <property type="entry name" value="SAP_dom_sf"/>
</dbReference>
<feature type="region of interest" description="Disordered" evidence="11">
    <location>
        <begin position="609"/>
        <end position="629"/>
    </location>
</feature>
<proteinExistence type="inferred from homology"/>
<feature type="domain" description="SP-RING-type" evidence="13">
    <location>
        <begin position="337"/>
        <end position="422"/>
    </location>
</feature>
<dbReference type="PROSITE" id="PS51466">
    <property type="entry name" value="PINIT"/>
    <property type="match status" value="1"/>
</dbReference>
<evidence type="ECO:0000256" key="9">
    <source>
        <dbReference type="ARBA" id="ARBA00023242"/>
    </source>
</evidence>
<sequence>MAEAELRNMIMNFRVSDLQVLLGFAGRNKTGKKQELQYRALDLLKLKSSAVEMKVRELHNRRYHHQLSAPGSYDPQELVPVVERPPVHQYEAHVNNNYGRVRYNPNIRPAPHHQGPSSSHSSSSSKSYMVSSHSNHHQPPATAHRYNNAYNTYPCVKFKDMCFYENRYCLMPPCALPSQGEDRFQETTFYFTLTPEQAQKVAMSRNKNGHYEVQILLRFCIQDTTCEQEDFFPQNASVKLNSKQVSLPNPVPLNRPGVEPKRPSKPVNLTSCAKLSPTVTNVVHITWTATYGRSFAVGLFIARQLTATSLLQRLKSNGVRNPDVTTAMIKEKLKQGQDAEIATTNLRGSLICPLLKTRMEYPCRAITCNHLQCFDGLNYIQMNEKKPKWICPVCDKSAPFKSLALDGLFIDISSKVPSDCKEVQFDEDGSWTPVVEVKKEAKLEEKKKAKKSVEVVELLSDSESDDWTYELDQQTVKSVLGADSPPMSETDLFSLPPLPGSQLNPPVLPPAFPSTLEMSTASEANDSVCILPDDLNMANSMIPDLLPNNVDTSMPSTSSSSPGLNSAAFAQIPFLSDSLYQPDLNGTHTTTNYNNFDFLSLLQIPDVDPQKGKEYERNDSTTPDVISLD</sequence>
<protein>
    <recommendedName>
        <fullName evidence="17">E3 SUMO-protein ligase PIAS1</fullName>
    </recommendedName>
</protein>
<evidence type="ECO:0000313" key="16">
    <source>
        <dbReference type="Proteomes" id="UP000827092"/>
    </source>
</evidence>
<reference evidence="15 16" key="1">
    <citation type="journal article" date="2022" name="Nat. Ecol. Evol.">
        <title>A masculinizing supergene underlies an exaggerated male reproductive morph in a spider.</title>
        <authorList>
            <person name="Hendrickx F."/>
            <person name="De Corte Z."/>
            <person name="Sonet G."/>
            <person name="Van Belleghem S.M."/>
            <person name="Kostlbacher S."/>
            <person name="Vangestel C."/>
        </authorList>
    </citation>
    <scope>NUCLEOTIDE SEQUENCE [LARGE SCALE GENOMIC DNA]</scope>
    <source>
        <strain evidence="15">W744_W776</strain>
    </source>
</reference>
<dbReference type="Gene3D" id="3.30.40.10">
    <property type="entry name" value="Zinc/RING finger domain, C3HC4 (zinc finger)"/>
    <property type="match status" value="1"/>
</dbReference>
<evidence type="ECO:0000256" key="3">
    <source>
        <dbReference type="ARBA" id="ARBA00005383"/>
    </source>
</evidence>
<dbReference type="PANTHER" id="PTHR10782">
    <property type="entry name" value="ZINC FINGER MIZ DOMAIN-CONTAINING PROTEIN"/>
    <property type="match status" value="1"/>
</dbReference>
<evidence type="ECO:0008006" key="17">
    <source>
        <dbReference type="Google" id="ProtNLM"/>
    </source>
</evidence>
<organism evidence="15 16">
    <name type="scientific">Oedothorax gibbosus</name>
    <dbReference type="NCBI Taxonomy" id="931172"/>
    <lineage>
        <taxon>Eukaryota</taxon>
        <taxon>Metazoa</taxon>
        <taxon>Ecdysozoa</taxon>
        <taxon>Arthropoda</taxon>
        <taxon>Chelicerata</taxon>
        <taxon>Arachnida</taxon>
        <taxon>Araneae</taxon>
        <taxon>Araneomorphae</taxon>
        <taxon>Entelegynae</taxon>
        <taxon>Araneoidea</taxon>
        <taxon>Linyphiidae</taxon>
        <taxon>Erigoninae</taxon>
        <taxon>Oedothorax</taxon>
    </lineage>
</organism>
<feature type="compositionally biased region" description="Low complexity" evidence="11">
    <location>
        <begin position="112"/>
        <end position="133"/>
    </location>
</feature>
<comment type="pathway">
    <text evidence="2">Protein modification; protein sumoylation.</text>
</comment>
<dbReference type="PROSITE" id="PS51044">
    <property type="entry name" value="ZF_SP_RING"/>
    <property type="match status" value="1"/>
</dbReference>
<evidence type="ECO:0000256" key="4">
    <source>
        <dbReference type="ARBA" id="ARBA00022679"/>
    </source>
</evidence>
<comment type="subcellular location">
    <subcellularLocation>
        <location evidence="1">Nucleus</location>
    </subcellularLocation>
</comment>
<dbReference type="FunFam" id="2.60.120.780:FF:000001">
    <property type="entry name" value="E3 SUMO-protein ligase PIAS2 isoform X1"/>
    <property type="match status" value="1"/>
</dbReference>
<dbReference type="GO" id="GO:0003712">
    <property type="term" value="F:transcription coregulator activity"/>
    <property type="evidence" value="ECO:0007669"/>
    <property type="project" value="TreeGrafter"/>
</dbReference>
<evidence type="ECO:0000259" key="14">
    <source>
        <dbReference type="PROSITE" id="PS51466"/>
    </source>
</evidence>
<dbReference type="FunFam" id="1.10.720.30:FF:000001">
    <property type="entry name" value="E3 SUMO-protein ligase PIAS2 isoform 1"/>
    <property type="match status" value="1"/>
</dbReference>
<dbReference type="SMART" id="SM00513">
    <property type="entry name" value="SAP"/>
    <property type="match status" value="1"/>
</dbReference>
<gene>
    <name evidence="15" type="ORF">JTE90_001805</name>
</gene>
<feature type="domain" description="PINIT" evidence="14">
    <location>
        <begin position="132"/>
        <end position="305"/>
    </location>
</feature>
<keyword evidence="7" id="KW-0833">Ubl conjugation pathway</keyword>
<dbReference type="InterPro" id="IPR004181">
    <property type="entry name" value="Znf_MIZ"/>
</dbReference>
<dbReference type="GO" id="GO:0008270">
    <property type="term" value="F:zinc ion binding"/>
    <property type="evidence" value="ECO:0007669"/>
    <property type="project" value="UniProtKB-KW"/>
</dbReference>
<evidence type="ECO:0000256" key="2">
    <source>
        <dbReference type="ARBA" id="ARBA00004718"/>
    </source>
</evidence>
<keyword evidence="9" id="KW-0539">Nucleus</keyword>
<accession>A0AAV6VTA0</accession>
<evidence type="ECO:0000256" key="6">
    <source>
        <dbReference type="ARBA" id="ARBA00022771"/>
    </source>
</evidence>
<dbReference type="GO" id="GO:0006357">
    <property type="term" value="P:regulation of transcription by RNA polymerase II"/>
    <property type="evidence" value="ECO:0007669"/>
    <property type="project" value="TreeGrafter"/>
</dbReference>
<keyword evidence="5" id="KW-0479">Metal-binding</keyword>
<dbReference type="PROSITE" id="PS50800">
    <property type="entry name" value="SAP"/>
    <property type="match status" value="1"/>
</dbReference>
<feature type="compositionally biased region" description="Basic and acidic residues" evidence="11">
    <location>
        <begin position="609"/>
        <end position="619"/>
    </location>
</feature>
<evidence type="ECO:0000259" key="13">
    <source>
        <dbReference type="PROSITE" id="PS51044"/>
    </source>
</evidence>
<comment type="similarity">
    <text evidence="3">Belongs to the PIAS family.</text>
</comment>
<dbReference type="GO" id="GO:0005634">
    <property type="term" value="C:nucleus"/>
    <property type="evidence" value="ECO:0007669"/>
    <property type="project" value="UniProtKB-SubCell"/>
</dbReference>
<dbReference type="PANTHER" id="PTHR10782:SF94">
    <property type="entry name" value="SUPPRESSOR OF VARIEGATION 2-10, ISOFORM I"/>
    <property type="match status" value="1"/>
</dbReference>
<keyword evidence="16" id="KW-1185">Reference proteome</keyword>
<dbReference type="Proteomes" id="UP000827092">
    <property type="component" value="Unassembled WGS sequence"/>
</dbReference>
<dbReference type="Pfam" id="PF02891">
    <property type="entry name" value="zf-MIZ"/>
    <property type="match status" value="1"/>
</dbReference>
<dbReference type="SUPFAM" id="SSF68906">
    <property type="entry name" value="SAP domain"/>
    <property type="match status" value="1"/>
</dbReference>
<evidence type="ECO:0000256" key="10">
    <source>
        <dbReference type="PROSITE-ProRule" id="PRU00452"/>
    </source>
</evidence>
<feature type="region of interest" description="Disordered" evidence="11">
    <location>
        <begin position="100"/>
        <end position="145"/>
    </location>
</feature>
<dbReference type="Gene3D" id="1.10.720.30">
    <property type="entry name" value="SAP domain"/>
    <property type="match status" value="1"/>
</dbReference>
<dbReference type="Pfam" id="PF14324">
    <property type="entry name" value="PINIT"/>
    <property type="match status" value="1"/>
</dbReference>
<feature type="domain" description="SAP" evidence="12">
    <location>
        <begin position="10"/>
        <end position="44"/>
    </location>
</feature>
<dbReference type="AlphaFoldDB" id="A0AAV6VTA0"/>
<evidence type="ECO:0000259" key="12">
    <source>
        <dbReference type="PROSITE" id="PS50800"/>
    </source>
</evidence>
<evidence type="ECO:0000256" key="7">
    <source>
        <dbReference type="ARBA" id="ARBA00022786"/>
    </source>
</evidence>
<dbReference type="Gene3D" id="2.60.120.780">
    <property type="entry name" value="PINIT domain"/>
    <property type="match status" value="1"/>
</dbReference>
<feature type="compositionally biased region" description="Polar residues" evidence="11">
    <location>
        <begin position="620"/>
        <end position="629"/>
    </location>
</feature>
<dbReference type="GO" id="GO:0000785">
    <property type="term" value="C:chromatin"/>
    <property type="evidence" value="ECO:0007669"/>
    <property type="project" value="TreeGrafter"/>
</dbReference>
<comment type="caution">
    <text evidence="15">The sequence shown here is derived from an EMBL/GenBank/DDBJ whole genome shotgun (WGS) entry which is preliminary data.</text>
</comment>
<dbReference type="EMBL" id="JAFNEN010000033">
    <property type="protein sequence ID" value="KAG8199008.1"/>
    <property type="molecule type" value="Genomic_DNA"/>
</dbReference>
<evidence type="ECO:0000256" key="8">
    <source>
        <dbReference type="ARBA" id="ARBA00022833"/>
    </source>
</evidence>
<dbReference type="GO" id="GO:0061665">
    <property type="term" value="F:SUMO ligase activity"/>
    <property type="evidence" value="ECO:0007669"/>
    <property type="project" value="TreeGrafter"/>
</dbReference>
<dbReference type="InterPro" id="IPR013083">
    <property type="entry name" value="Znf_RING/FYVE/PHD"/>
</dbReference>
<evidence type="ECO:0000256" key="11">
    <source>
        <dbReference type="SAM" id="MobiDB-lite"/>
    </source>
</evidence>
<dbReference type="GO" id="GO:0016925">
    <property type="term" value="P:protein sumoylation"/>
    <property type="evidence" value="ECO:0007669"/>
    <property type="project" value="TreeGrafter"/>
</dbReference>
<dbReference type="InterPro" id="IPR003034">
    <property type="entry name" value="SAP_dom"/>
</dbReference>
<evidence type="ECO:0000256" key="5">
    <source>
        <dbReference type="ARBA" id="ARBA00022723"/>
    </source>
</evidence>